<dbReference type="InterPro" id="IPR045351">
    <property type="entry name" value="DUF6531"/>
</dbReference>
<dbReference type="NCBIfam" id="TIGR03696">
    <property type="entry name" value="Rhs_assc_core"/>
    <property type="match status" value="1"/>
</dbReference>
<keyword evidence="4" id="KW-0732">Signal</keyword>
<feature type="signal peptide" evidence="4">
    <location>
        <begin position="1"/>
        <end position="25"/>
    </location>
</feature>
<dbReference type="InterPro" id="IPR022385">
    <property type="entry name" value="Rhs_assc_core"/>
</dbReference>
<dbReference type="Pfam" id="PF05593">
    <property type="entry name" value="RHS_repeat"/>
    <property type="match status" value="3"/>
</dbReference>
<feature type="region of interest" description="Disordered" evidence="2">
    <location>
        <begin position="1302"/>
        <end position="1330"/>
    </location>
</feature>
<feature type="compositionally biased region" description="Acidic residues" evidence="2">
    <location>
        <begin position="1388"/>
        <end position="1398"/>
    </location>
</feature>
<feature type="region of interest" description="Disordered" evidence="2">
    <location>
        <begin position="683"/>
        <end position="703"/>
    </location>
</feature>
<evidence type="ECO:0000313" key="8">
    <source>
        <dbReference type="Proteomes" id="UP000613208"/>
    </source>
</evidence>
<keyword evidence="1" id="KW-0677">Repeat</keyword>
<keyword evidence="8" id="KW-1185">Reference proteome</keyword>
<feature type="chain" id="PRO_5039651316" evidence="4">
    <location>
        <begin position="26"/>
        <end position="2437"/>
    </location>
</feature>
<evidence type="ECO:0000256" key="1">
    <source>
        <dbReference type="ARBA" id="ARBA00022737"/>
    </source>
</evidence>
<feature type="compositionally biased region" description="Basic and acidic residues" evidence="2">
    <location>
        <begin position="176"/>
        <end position="198"/>
    </location>
</feature>
<accession>A0A916Q998</accession>
<feature type="region of interest" description="Disordered" evidence="2">
    <location>
        <begin position="1377"/>
        <end position="1417"/>
    </location>
</feature>
<evidence type="ECO:0000259" key="6">
    <source>
        <dbReference type="Pfam" id="PF25023"/>
    </source>
</evidence>
<proteinExistence type="predicted"/>
<feature type="compositionally biased region" description="Polar residues" evidence="2">
    <location>
        <begin position="1033"/>
        <end position="1042"/>
    </location>
</feature>
<evidence type="ECO:0000256" key="2">
    <source>
        <dbReference type="SAM" id="MobiDB-lite"/>
    </source>
</evidence>
<feature type="compositionally biased region" description="Polar residues" evidence="2">
    <location>
        <begin position="1401"/>
        <end position="1414"/>
    </location>
</feature>
<dbReference type="InterPro" id="IPR056823">
    <property type="entry name" value="TEN-like_YD-shell"/>
</dbReference>
<organism evidence="7 8">
    <name type="scientific">Anaerostipes butyraticus</name>
    <dbReference type="NCBI Taxonomy" id="645466"/>
    <lineage>
        <taxon>Bacteria</taxon>
        <taxon>Bacillati</taxon>
        <taxon>Bacillota</taxon>
        <taxon>Clostridia</taxon>
        <taxon>Lachnospirales</taxon>
        <taxon>Lachnospiraceae</taxon>
        <taxon>Anaerostipes</taxon>
    </lineage>
</organism>
<keyword evidence="3" id="KW-0472">Membrane</keyword>
<protein>
    <submittedName>
        <fullName evidence="7">tRNA nuclease WapA</fullName>
    </submittedName>
</protein>
<evidence type="ECO:0000256" key="3">
    <source>
        <dbReference type="SAM" id="Phobius"/>
    </source>
</evidence>
<evidence type="ECO:0000256" key="4">
    <source>
        <dbReference type="SAM" id="SignalP"/>
    </source>
</evidence>
<feature type="domain" description="DUF6531" evidence="5">
    <location>
        <begin position="909"/>
        <end position="979"/>
    </location>
</feature>
<feature type="region of interest" description="Disordered" evidence="2">
    <location>
        <begin position="871"/>
        <end position="906"/>
    </location>
</feature>
<evidence type="ECO:0000259" key="5">
    <source>
        <dbReference type="Pfam" id="PF20148"/>
    </source>
</evidence>
<dbReference type="Gene3D" id="2.180.10.10">
    <property type="entry name" value="RHS repeat-associated core"/>
    <property type="match status" value="3"/>
</dbReference>
<keyword evidence="3" id="KW-1133">Transmembrane helix</keyword>
<feature type="compositionally biased region" description="Basic and acidic residues" evidence="2">
    <location>
        <begin position="1348"/>
        <end position="1362"/>
    </location>
</feature>
<feature type="compositionally biased region" description="Polar residues" evidence="2">
    <location>
        <begin position="155"/>
        <end position="167"/>
    </location>
</feature>
<feature type="region of interest" description="Disordered" evidence="2">
    <location>
        <begin position="86"/>
        <end position="110"/>
    </location>
</feature>
<name>A0A916Q998_9FIRM</name>
<dbReference type="PANTHER" id="PTHR32305">
    <property type="match status" value="1"/>
</dbReference>
<evidence type="ECO:0000313" key="7">
    <source>
        <dbReference type="EMBL" id="GFO86713.1"/>
    </source>
</evidence>
<dbReference type="EMBL" id="BLYI01000073">
    <property type="protein sequence ID" value="GFO86713.1"/>
    <property type="molecule type" value="Genomic_DNA"/>
</dbReference>
<comment type="caution">
    <text evidence="7">The sequence shown here is derived from an EMBL/GenBank/DDBJ whole genome shotgun (WGS) entry which is preliminary data.</text>
</comment>
<feature type="domain" description="Teneurin-like YD-shell" evidence="6">
    <location>
        <begin position="1944"/>
        <end position="2241"/>
    </location>
</feature>
<dbReference type="InterPro" id="IPR006530">
    <property type="entry name" value="YD"/>
</dbReference>
<dbReference type="PANTHER" id="PTHR32305:SF15">
    <property type="entry name" value="PROTEIN RHSA-RELATED"/>
    <property type="match status" value="1"/>
</dbReference>
<feature type="region of interest" description="Disordered" evidence="2">
    <location>
        <begin position="149"/>
        <end position="223"/>
    </location>
</feature>
<feature type="compositionally biased region" description="Basic and acidic residues" evidence="2">
    <location>
        <begin position="95"/>
        <end position="110"/>
    </location>
</feature>
<dbReference type="Pfam" id="PF20148">
    <property type="entry name" value="DUF6531"/>
    <property type="match status" value="1"/>
</dbReference>
<sequence>MKKHIKRGLCSFLAFVLMFTSVQWAEIGTAVRKIYGAQETQGNQKEVIDAESTKSSTTFQLAGGKKQTVFYGQDVRFEDEDGNLKDYDPTLVKVDGGKSESGKDLKEYQYTNKEGDKKHYLPKDLTQDTPILMENGNYVISFAPIYGEKKKDQTSGDQSSGKSQQEGQTDENAGEDEQRGTEEDADSEQEKTTEETKPQARSAVKKAAVKSQDAQKTEKTASDKTAAAMEKAVAGENAFADIQELTRGEIEKEEVLNAEDEKEELPVKVSYESDDKDYIFSYQSLDTGIKESITLHEAPDDHKLQFRFYAKGMTAKKNVLDGGITFLDKETGDIVASLEAPNMNDASGNAYSEQISYEIEAIEGEEDTYLLTLVLDGDYFKDSGRKYPVTIDPTVTWKGSTDFWDVYVINGTYKDMNFYDSGVTVMMAGKAKQGVCRTYLRFKDFTEKIKGKYVDSASLTIYETENSQSGQVIEARRVTAGWTRPGLTWSNRPGYSTNYGTTTTTGTARKARSINLTSHAREVASGAIASCGIMLKNADETKSFGKFYSSRYSNASYRPKMVVTYYDGPTAPGSVTASPQYIKKDGKSTIAWSGITSKSLKQVQYRVAALNSDKTEETKVVKDYTSTGKNTAGGNYTLDAKSLRLTDGIYRVSIRGLDNGGIYGTRKSVYLYVDSAAPKITSASIDAGDGKGTTEDDPSSNMTPTLKWNVSDSYLSKIEYQVGNGEKVKAGDKASGSVELPASYFTDSGAYEIKLIVTDRAGNQTEKTLTYHFTDQAQADEYQPQDASVRKSYGKAVISWKKEEALPGSIYYEVHRGTSEDFQPSDATLVQSAVKNAWCADTLTGSGKEYYYKVRAVKLAKSGKVLGASQTADAGKIRQDGKSEYQQSLGSKDYRDTAEVSTPNGTGTIDKASGNLTYAADDFDISVGAMGLSLTRTYNSQTDKTGMLGNGWYDTFHKNLYQVGNDIVFQDSDGTYLTFQKDGDGYISKESKDYTLKLENVKNGGFEEQSPNEGSESILARSGESSEDYRPSHNVTVSSGGETQIEKETVQKTILSSCTLTDKDQNVYRFDANGSLTAQEDANGNYILYEYDDQGRLAAVTTNKNQTLTMEYDASDLLQKISLPDGTKMAYTYDGDGNLKEARRQSADQGQTVSYPYSYDQEGWLVQIKDAKGNSYAIAYEDKKAVKFTKPNGEYQKLVYGDGTTTATSHKGDGTQIAKDSMTYEKATGKILSAVNPAGIRTTYQYENTANPLLQTGTETTVSYQTLTGSGASRSVNFKTDVKVTTSTTYDANENVTKEVDETGQTTTTTYGSGDQANLPQKEVTKNSDGEAVSDIAYTYDENGNTLTEKDSVAETESRYAYDEDDNWEMTDEWTYEEGEEISHEEISSEEADHEVEESSTTSQGDVTEASTTKYDAMGREIESTDENTGEVTKTTYDFMGRAVKTEKELEGKTQTETKAYDANGTVTSETSSAGVTTTYTYDSLNRVVRSAESADGLQTVTETAYGYEDAQIRTLSGTKSYGNLSVETVKTNGKTTSKTWKDASGNAVRTLSGGVYTDHVFTDDGKEIAAIVLGTSVSGSGRITLNLYDKQGQQTHTIQDPKVDGNEVGTSEASIVTETEYDANGNEASVTDGNGNKTAYGYDDQNRLTEVEQGSLKHKISYEIGEDGKTTTSLTDANGHVNQEVTNAAGLTERTVDLGDGDEKIAVSYEYDEKGNKTKETYGNGAYQTFRYDKKNRLIKAESYEAPGPAESAGSRTLMTKYSYDIHDQVIEMADYEVSGNTETAYRYTEYTYDSRGRMTGYAQLDQSSQPSADEIKANQITYTYNADGNLEKVSYPAKKNGMTGLSYIYDANGWLSEIKAQTGSAQETIRTYVYDAYGKVTQIKDIRDIASGGSKAVQKDYTYDQFDRVTKMTGKDLETGKEMESYTYAYDKNSNIVKKTEINRYSAKKAVNETKDYTYDAFGRLIKTVTTDHADGDQKKTVTYTYDNAGNRLSEDDGNEKTTYAYNGLDQIKTATVEKGQAVDSVRQYSYDGSGNETEVKDTKTGERTLKAYDARNRLSEVAVMTKDGKTGVVQQNKYNGEDQRIRKTEGDATTNYYYQDGMVSYTTDGEGEQTSQNLIGLEGNIIGTQRYDGEKTSYYLYNKDIQGSTTSLIKEDGTADAVYRYTDFGETTIEGDNKARNEVCYTGGIYDSTTGLYYLNARYYNPEDGRFLTEDTYRGETKEPDTWHLYAYCKNNPVNYTDPSGHVAVKVVNGIVGAILGVGVDSALKCFLHYVAKKGSLRGFKISVNEFVSSAFSGLMDGILMSSKLKRNAQVVAGAVKGALASYIKNRKRNLKTIMKNMFIDAAVGGVCGLLGGNGIARKYWNRGLFRKGSYTYKKVTIKYGTKIKITSRNFKMTKTVAKESAKAFAKGTGLNVLATGTISLIKKCKKWMR</sequence>
<feature type="region of interest" description="Disordered" evidence="2">
    <location>
        <begin position="1003"/>
        <end position="1044"/>
    </location>
</feature>
<feature type="compositionally biased region" description="Basic and acidic residues" evidence="2">
    <location>
        <begin position="213"/>
        <end position="222"/>
    </location>
</feature>
<dbReference type="InterPro" id="IPR031325">
    <property type="entry name" value="RHS_repeat"/>
</dbReference>
<feature type="region of interest" description="Disordered" evidence="2">
    <location>
        <begin position="1343"/>
        <end position="1364"/>
    </location>
</feature>
<feature type="transmembrane region" description="Helical" evidence="3">
    <location>
        <begin position="2345"/>
        <end position="2364"/>
    </location>
</feature>
<dbReference type="Proteomes" id="UP000613208">
    <property type="component" value="Unassembled WGS sequence"/>
</dbReference>
<dbReference type="RefSeq" id="WP_201312359.1">
    <property type="nucleotide sequence ID" value="NZ_BLYI01000073.1"/>
</dbReference>
<dbReference type="NCBIfam" id="NF033679">
    <property type="entry name" value="DNRLRE_dom"/>
    <property type="match status" value="1"/>
</dbReference>
<keyword evidence="3" id="KW-0812">Transmembrane</keyword>
<dbReference type="InterPro" id="IPR050708">
    <property type="entry name" value="T6SS_VgrG/RHS"/>
</dbReference>
<reference evidence="7" key="1">
    <citation type="submission" date="2020-06" db="EMBL/GenBank/DDBJ databases">
        <title>Characterization of fructooligosaccharide metabolism and fructooligosaccharide-degrading enzymes in human commensal butyrate producers.</title>
        <authorList>
            <person name="Tanno H."/>
            <person name="Fujii T."/>
            <person name="Hirano K."/>
            <person name="Maeno S."/>
            <person name="Tonozuka T."/>
            <person name="Sakamoto M."/>
            <person name="Ohkuma M."/>
            <person name="Tochio T."/>
            <person name="Endo A."/>
        </authorList>
    </citation>
    <scope>NUCLEOTIDE SEQUENCE</scope>
    <source>
        <strain evidence="7">JCM 17466</strain>
    </source>
</reference>
<dbReference type="NCBIfam" id="TIGR01643">
    <property type="entry name" value="YD_repeat_2x"/>
    <property type="match status" value="4"/>
</dbReference>
<dbReference type="Pfam" id="PF25023">
    <property type="entry name" value="TEN_YD-shell"/>
    <property type="match status" value="1"/>
</dbReference>
<gene>
    <name evidence="7" type="primary">wapA</name>
    <name evidence="7" type="ORF">ANBU17_30600</name>
</gene>